<protein>
    <submittedName>
        <fullName evidence="1">Uncharacterized protein</fullName>
    </submittedName>
</protein>
<dbReference type="EMBL" id="JASSZA010000002">
    <property type="protein sequence ID" value="KAK2118004.1"/>
    <property type="molecule type" value="Genomic_DNA"/>
</dbReference>
<accession>A0ABQ9W8R9</accession>
<keyword evidence="2" id="KW-1185">Reference proteome</keyword>
<organism evidence="1 2">
    <name type="scientific">Saguinus oedipus</name>
    <name type="common">Cotton-top tamarin</name>
    <name type="synonym">Oedipomidas oedipus</name>
    <dbReference type="NCBI Taxonomy" id="9490"/>
    <lineage>
        <taxon>Eukaryota</taxon>
        <taxon>Metazoa</taxon>
        <taxon>Chordata</taxon>
        <taxon>Craniata</taxon>
        <taxon>Vertebrata</taxon>
        <taxon>Euteleostomi</taxon>
        <taxon>Mammalia</taxon>
        <taxon>Eutheria</taxon>
        <taxon>Euarchontoglires</taxon>
        <taxon>Primates</taxon>
        <taxon>Haplorrhini</taxon>
        <taxon>Platyrrhini</taxon>
        <taxon>Cebidae</taxon>
        <taxon>Callitrichinae</taxon>
        <taxon>Saguinus</taxon>
    </lineage>
</organism>
<reference evidence="1 2" key="1">
    <citation type="submission" date="2023-05" db="EMBL/GenBank/DDBJ databases">
        <title>B98-5 Cell Line De Novo Hybrid Assembly: An Optical Mapping Approach.</title>
        <authorList>
            <person name="Kananen K."/>
            <person name="Auerbach J.A."/>
            <person name="Kautto E."/>
            <person name="Blachly J.S."/>
        </authorList>
    </citation>
    <scope>NUCLEOTIDE SEQUENCE [LARGE SCALE GENOMIC DNA]</scope>
    <source>
        <strain evidence="1">B95-8</strain>
        <tissue evidence="1">Cell line</tissue>
    </source>
</reference>
<evidence type="ECO:0000313" key="1">
    <source>
        <dbReference type="EMBL" id="KAK2118004.1"/>
    </source>
</evidence>
<evidence type="ECO:0000313" key="2">
    <source>
        <dbReference type="Proteomes" id="UP001266305"/>
    </source>
</evidence>
<comment type="caution">
    <text evidence="1">The sequence shown here is derived from an EMBL/GenBank/DDBJ whole genome shotgun (WGS) entry which is preliminary data.</text>
</comment>
<name>A0ABQ9W8R9_SAGOE</name>
<sequence length="79" mass="8686">MSQAANGDYVRVSIYRVRHAPIREGRVGTNLEAIRLGTWNAIKDQVIVGILEVDPIIDLKAGEEEKGLGARTIRMAAEI</sequence>
<feature type="non-terminal residue" evidence="1">
    <location>
        <position position="79"/>
    </location>
</feature>
<gene>
    <name evidence="1" type="ORF">P7K49_004891</name>
</gene>
<proteinExistence type="predicted"/>
<dbReference type="Proteomes" id="UP001266305">
    <property type="component" value="Unassembled WGS sequence"/>
</dbReference>